<keyword evidence="3" id="KW-1185">Reference proteome</keyword>
<evidence type="ECO:0000313" key="2">
    <source>
        <dbReference type="EMBL" id="AGB39834.1"/>
    </source>
</evidence>
<proteinExistence type="predicted"/>
<reference evidence="2 3" key="1">
    <citation type="submission" date="2012-11" db="EMBL/GenBank/DDBJ databases">
        <title>FINISHED of Natronococcus occultus SP4, DSM 3396.</title>
        <authorList>
            <consortium name="DOE Joint Genome Institute"/>
            <person name="Eisen J."/>
            <person name="Huntemann M."/>
            <person name="Wei C.-L."/>
            <person name="Han J."/>
            <person name="Detter J.C."/>
            <person name="Han C."/>
            <person name="Tapia R."/>
            <person name="Chen A."/>
            <person name="Kyrpides N."/>
            <person name="Mavromatis K."/>
            <person name="Markowitz V."/>
            <person name="Szeto E."/>
            <person name="Ivanova N."/>
            <person name="Mikhailova N."/>
            <person name="Ovchinnikova G."/>
            <person name="Pagani I."/>
            <person name="Pati A."/>
            <person name="Goodwin L."/>
            <person name="Nordberg H.P."/>
            <person name="Cantor M.N."/>
            <person name="Hua S.X."/>
            <person name="Woyke T."/>
            <person name="Eisen J."/>
            <person name="Klenk H.-P."/>
            <person name="Klenk H.-P."/>
        </authorList>
    </citation>
    <scope>NUCLEOTIDE SEQUENCE [LARGE SCALE GENOMIC DNA]</scope>
    <source>
        <strain evidence="2 3">SP4</strain>
        <plasmid evidence="3">Plasmid 2</plasmid>
    </source>
</reference>
<dbReference type="EMBL" id="CP003931">
    <property type="protein sequence ID" value="AGB39834.1"/>
    <property type="molecule type" value="Genomic_DNA"/>
</dbReference>
<evidence type="ECO:0000313" key="3">
    <source>
        <dbReference type="Proteomes" id="UP000010878"/>
    </source>
</evidence>
<organism evidence="2 3">
    <name type="scientific">Natronococcus occultus SP4</name>
    <dbReference type="NCBI Taxonomy" id="694430"/>
    <lineage>
        <taxon>Archaea</taxon>
        <taxon>Methanobacteriati</taxon>
        <taxon>Methanobacteriota</taxon>
        <taxon>Stenosarchaea group</taxon>
        <taxon>Halobacteria</taxon>
        <taxon>Halobacteriales</taxon>
        <taxon>Natrialbaceae</taxon>
        <taxon>Natronococcus</taxon>
    </lineage>
</organism>
<sequence>MSSNHTTSDSDAQSTTVQTLTEELRTLRSRVDELETEKETLERQVETQQERIDDLEERLDENDQTRTDLAKNATQAKSQAEEAKEIARSASAKACQVEATVEENDGADTANETAQLPGDVEPSTSPLDFFANCRQYKVKQRFVDDRSEQNTYRALLVAKRWEEFATKRTTGDGVFFTREDVRQALTAIMGEQPHGTTITRVWEAMKDLGGSDLEERTRQVSPKQPAKEILVMDRETATGLLENRYCHLDLLEDGAPSAGGVTPVVTKPTAGTA</sequence>
<feature type="compositionally biased region" description="Basic and acidic residues" evidence="1">
    <location>
        <begin position="28"/>
        <end position="52"/>
    </location>
</feature>
<name>L0K655_9EURY</name>
<dbReference type="RefSeq" id="WP_015323265.1">
    <property type="nucleotide sequence ID" value="NC_019976.1"/>
</dbReference>
<feature type="region of interest" description="Disordered" evidence="1">
    <location>
        <begin position="1"/>
        <end position="20"/>
    </location>
</feature>
<dbReference type="AlphaFoldDB" id="L0K655"/>
<protein>
    <submittedName>
        <fullName evidence="2">Uncharacterized protein</fullName>
    </submittedName>
</protein>
<dbReference type="HOGENOM" id="CLU_958485_0_0_2"/>
<dbReference type="InterPro" id="IPR027417">
    <property type="entry name" value="P-loop_NTPase"/>
</dbReference>
<feature type="region of interest" description="Disordered" evidence="1">
    <location>
        <begin position="28"/>
        <end position="80"/>
    </location>
</feature>
<dbReference type="Gene3D" id="3.40.50.300">
    <property type="entry name" value="P-loop containing nucleotide triphosphate hydrolases"/>
    <property type="match status" value="1"/>
</dbReference>
<keyword evidence="2" id="KW-0614">Plasmid</keyword>
<feature type="region of interest" description="Disordered" evidence="1">
    <location>
        <begin position="102"/>
        <end position="126"/>
    </location>
</feature>
<geneLocation type="plasmid" evidence="2">
    <name>2</name>
</geneLocation>
<dbReference type="Proteomes" id="UP000010878">
    <property type="component" value="Plasmid 2"/>
</dbReference>
<accession>L0K655</accession>
<dbReference type="GeneID" id="14405852"/>
<gene>
    <name evidence="2" type="ORF">Natoc_4125</name>
</gene>
<evidence type="ECO:0000256" key="1">
    <source>
        <dbReference type="SAM" id="MobiDB-lite"/>
    </source>
</evidence>
<dbReference type="KEGG" id="nou:Natoc_4125"/>
<dbReference type="OrthoDB" id="220679at2157"/>